<evidence type="ECO:0000256" key="1">
    <source>
        <dbReference type="ARBA" id="ARBA00011028"/>
    </source>
</evidence>
<keyword evidence="6" id="KW-1185">Reference proteome</keyword>
<evidence type="ECO:0000256" key="2">
    <source>
        <dbReference type="ARBA" id="ARBA00022448"/>
    </source>
</evidence>
<protein>
    <submittedName>
        <fullName evidence="5">Zinc ABC transporter substrate-binding protein</fullName>
    </submittedName>
</protein>
<dbReference type="PROSITE" id="PS51257">
    <property type="entry name" value="PROKAR_LIPOPROTEIN"/>
    <property type="match status" value="1"/>
</dbReference>
<accession>A0ABX8R8E8</accession>
<evidence type="ECO:0000313" key="6">
    <source>
        <dbReference type="Proteomes" id="UP000886818"/>
    </source>
</evidence>
<dbReference type="Proteomes" id="UP000886818">
    <property type="component" value="Chromosome"/>
</dbReference>
<keyword evidence="3 4" id="KW-0732">Signal</keyword>
<evidence type="ECO:0000256" key="4">
    <source>
        <dbReference type="SAM" id="SignalP"/>
    </source>
</evidence>
<feature type="signal peptide" evidence="4">
    <location>
        <begin position="1"/>
        <end position="23"/>
    </location>
</feature>
<evidence type="ECO:0000313" key="5">
    <source>
        <dbReference type="EMBL" id="QXM05086.1"/>
    </source>
</evidence>
<dbReference type="PANTHER" id="PTHR42953">
    <property type="entry name" value="HIGH-AFFINITY ZINC UPTAKE SYSTEM PROTEIN ZNUA-RELATED"/>
    <property type="match status" value="1"/>
</dbReference>
<name>A0ABX8R8E8_9CLOT</name>
<evidence type="ECO:0000256" key="3">
    <source>
        <dbReference type="ARBA" id="ARBA00022729"/>
    </source>
</evidence>
<feature type="chain" id="PRO_5046327411" evidence="4">
    <location>
        <begin position="24"/>
        <end position="291"/>
    </location>
</feature>
<dbReference type="InterPro" id="IPR006127">
    <property type="entry name" value="ZnuA-like"/>
</dbReference>
<comment type="similarity">
    <text evidence="1">Belongs to the bacterial solute-binding protein 9 family.</text>
</comment>
<proteinExistence type="inferred from homology"/>
<organism evidence="5 6">
    <name type="scientific">Crassaminicella indica</name>
    <dbReference type="NCBI Taxonomy" id="2855394"/>
    <lineage>
        <taxon>Bacteria</taxon>
        <taxon>Bacillati</taxon>
        <taxon>Bacillota</taxon>
        <taxon>Clostridia</taxon>
        <taxon>Eubacteriales</taxon>
        <taxon>Clostridiaceae</taxon>
        <taxon>Crassaminicella</taxon>
    </lineage>
</organism>
<sequence>MRNVLKICSYLILSMIVFFSLTACNKEASNIEKLTVAVSIVPEKTFVKSVGGDLIEVVTMIPPGNSPENYAPSPKELEMLSKASVYFSIGVPTEKANIIPKLSSISEDIDIVPLDEEVSKVYKDREFSPGKRDPHIWLSPKRVKLMIKVIEDKLCEIDPKNKDIYIKNAEEYIKKIEQLDVKIKKSIEDLPKKGFLVYHPAFGYFADDYGLKMVAIEKDGKEATIEDIKRIIDYAKKENIKTIFYQAEIDSKQSRVIAEEIDGEAKEVAPLAPNYIENMENIAKAFADSVK</sequence>
<dbReference type="InterPro" id="IPR050492">
    <property type="entry name" value="Bact_metal-bind_prot9"/>
</dbReference>
<dbReference type="RefSeq" id="WP_218281786.1">
    <property type="nucleotide sequence ID" value="NZ_CP078093.1"/>
</dbReference>
<dbReference type="PANTHER" id="PTHR42953:SF3">
    <property type="entry name" value="HIGH-AFFINITY ZINC UPTAKE SYSTEM PROTEIN ZNUA"/>
    <property type="match status" value="1"/>
</dbReference>
<dbReference type="Pfam" id="PF01297">
    <property type="entry name" value="ZnuA"/>
    <property type="match status" value="1"/>
</dbReference>
<dbReference type="EMBL" id="CP078093">
    <property type="protein sequence ID" value="QXM05086.1"/>
    <property type="molecule type" value="Genomic_DNA"/>
</dbReference>
<gene>
    <name evidence="5" type="ORF">KVH43_06660</name>
</gene>
<reference evidence="5" key="1">
    <citation type="submission" date="2021-07" db="EMBL/GenBank/DDBJ databases">
        <title>Complete genome sequence of Crassaminicella sp. 143-21, isolated from a deep-sea hydrothermal vent.</title>
        <authorList>
            <person name="Li X."/>
        </authorList>
    </citation>
    <scope>NUCLEOTIDE SEQUENCE</scope>
    <source>
        <strain evidence="5">143-21</strain>
    </source>
</reference>
<keyword evidence="2" id="KW-0813">Transport</keyword>